<dbReference type="PANTHER" id="PTHR47053">
    <property type="entry name" value="MUREIN DD-ENDOPEPTIDASE MEPH-RELATED"/>
    <property type="match status" value="1"/>
</dbReference>
<sequence length="261" mass="29148">MNFMQTAICLLPVIPMRKEPSHRSEMVSQLLFGEYVKTGEEKNEFVLVKCDYDGYEGWVQAKQLSAVNGNEILQTDVYTASFATPATKNNTMLYVPYGSSVFQQRGFGFKAAGFDLTYLLQPQQTWNSKQQKLTVESLEAAYQPYLNAPYLWGGKSVYGTDCSGFAQQIFKLFGVKLLRDAYLQAEQGTAVASLPEAQLGDLAFFQNEKGRVTHVGIVLNEGKIVHASGEVRIDQIDANGILNSLSGERTHVMHSIRRFSF</sequence>
<keyword evidence="7" id="KW-1185">Reference proteome</keyword>
<dbReference type="AlphaFoldDB" id="A0A5B8UG57"/>
<evidence type="ECO:0000313" key="7">
    <source>
        <dbReference type="Proteomes" id="UP000321204"/>
    </source>
</evidence>
<keyword evidence="2" id="KW-0645">Protease</keyword>
<name>A0A5B8UG57_9BACT</name>
<dbReference type="Gene3D" id="2.30.30.40">
    <property type="entry name" value="SH3 Domains"/>
    <property type="match status" value="1"/>
</dbReference>
<dbReference type="InterPro" id="IPR000064">
    <property type="entry name" value="NLP_P60_dom"/>
</dbReference>
<dbReference type="InterPro" id="IPR038765">
    <property type="entry name" value="Papain-like_cys_pep_sf"/>
</dbReference>
<dbReference type="OrthoDB" id="9813368at2"/>
<proteinExistence type="inferred from homology"/>
<evidence type="ECO:0000259" key="5">
    <source>
        <dbReference type="PROSITE" id="PS51935"/>
    </source>
</evidence>
<dbReference type="RefSeq" id="WP_146784714.1">
    <property type="nucleotide sequence ID" value="NZ_BAABIO010000002.1"/>
</dbReference>
<dbReference type="GO" id="GO:0008234">
    <property type="term" value="F:cysteine-type peptidase activity"/>
    <property type="evidence" value="ECO:0007669"/>
    <property type="project" value="UniProtKB-KW"/>
</dbReference>
<dbReference type="Pfam" id="PF18348">
    <property type="entry name" value="SH3_16"/>
    <property type="match status" value="1"/>
</dbReference>
<feature type="domain" description="NlpC/P60" evidence="5">
    <location>
        <begin position="132"/>
        <end position="260"/>
    </location>
</feature>
<evidence type="ECO:0000256" key="4">
    <source>
        <dbReference type="ARBA" id="ARBA00022807"/>
    </source>
</evidence>
<evidence type="ECO:0000256" key="3">
    <source>
        <dbReference type="ARBA" id="ARBA00022801"/>
    </source>
</evidence>
<comment type="similarity">
    <text evidence="1">Belongs to the peptidase C40 family.</text>
</comment>
<keyword evidence="3" id="KW-0378">Hydrolase</keyword>
<dbReference type="PANTHER" id="PTHR47053:SF1">
    <property type="entry name" value="MUREIN DD-ENDOPEPTIDASE MEPH-RELATED"/>
    <property type="match status" value="1"/>
</dbReference>
<protein>
    <submittedName>
        <fullName evidence="6">NlpC/P60 family protein</fullName>
    </submittedName>
</protein>
<evidence type="ECO:0000256" key="2">
    <source>
        <dbReference type="ARBA" id="ARBA00022670"/>
    </source>
</evidence>
<gene>
    <name evidence="6" type="ORF">FSB75_06915</name>
</gene>
<dbReference type="SUPFAM" id="SSF54001">
    <property type="entry name" value="Cysteine proteinases"/>
    <property type="match status" value="1"/>
</dbReference>
<keyword evidence="4" id="KW-0788">Thiol protease</keyword>
<dbReference type="GO" id="GO:0006508">
    <property type="term" value="P:proteolysis"/>
    <property type="evidence" value="ECO:0007669"/>
    <property type="project" value="UniProtKB-KW"/>
</dbReference>
<dbReference type="InterPro" id="IPR041382">
    <property type="entry name" value="SH3_16"/>
</dbReference>
<evidence type="ECO:0000313" key="6">
    <source>
        <dbReference type="EMBL" id="QEC55637.1"/>
    </source>
</evidence>
<dbReference type="KEGG" id="fgg:FSB75_06915"/>
<dbReference type="InterPro" id="IPR051202">
    <property type="entry name" value="Peptidase_C40"/>
</dbReference>
<organism evidence="6 7">
    <name type="scientific">Flavisolibacter ginsenosidimutans</name>
    <dbReference type="NCBI Taxonomy" id="661481"/>
    <lineage>
        <taxon>Bacteria</taxon>
        <taxon>Pseudomonadati</taxon>
        <taxon>Bacteroidota</taxon>
        <taxon>Chitinophagia</taxon>
        <taxon>Chitinophagales</taxon>
        <taxon>Chitinophagaceae</taxon>
        <taxon>Flavisolibacter</taxon>
    </lineage>
</organism>
<dbReference type="Pfam" id="PF00877">
    <property type="entry name" value="NLPC_P60"/>
    <property type="match status" value="1"/>
</dbReference>
<dbReference type="EMBL" id="CP042433">
    <property type="protein sequence ID" value="QEC55637.1"/>
    <property type="molecule type" value="Genomic_DNA"/>
</dbReference>
<dbReference type="Gene3D" id="3.90.1720.10">
    <property type="entry name" value="endopeptidase domain like (from Nostoc punctiforme)"/>
    <property type="match status" value="1"/>
</dbReference>
<dbReference type="PROSITE" id="PS51935">
    <property type="entry name" value="NLPC_P60"/>
    <property type="match status" value="1"/>
</dbReference>
<accession>A0A5B8UG57</accession>
<reference evidence="6 7" key="1">
    <citation type="journal article" date="2015" name="Int. J. Syst. Evol. Microbiol.">
        <title>Flavisolibacter ginsenosidimutans sp. nov., with ginsenoside-converting activity isolated from soil used for cultivating ginseng.</title>
        <authorList>
            <person name="Zhao Y."/>
            <person name="Liu Q."/>
            <person name="Kang M.S."/>
            <person name="Jin F."/>
            <person name="Yu H."/>
            <person name="Im W.T."/>
        </authorList>
    </citation>
    <scope>NUCLEOTIDE SEQUENCE [LARGE SCALE GENOMIC DNA]</scope>
    <source>
        <strain evidence="6 7">Gsoil 636</strain>
    </source>
</reference>
<evidence type="ECO:0000256" key="1">
    <source>
        <dbReference type="ARBA" id="ARBA00007074"/>
    </source>
</evidence>
<dbReference type="Proteomes" id="UP000321204">
    <property type="component" value="Chromosome"/>
</dbReference>